<dbReference type="Proteomes" id="UP000525686">
    <property type="component" value="Unassembled WGS sequence"/>
</dbReference>
<name>A0A5P0YK66_9ACTN</name>
<evidence type="ECO:0000313" key="5">
    <source>
        <dbReference type="Proteomes" id="UP000517765"/>
    </source>
</evidence>
<dbReference type="AlphaFoldDB" id="A0A5P0YK66"/>
<protein>
    <submittedName>
        <fullName evidence="3">Uncharacterized protein</fullName>
    </submittedName>
</protein>
<gene>
    <name evidence="3" type="ORF">FNX44_000135</name>
    <name evidence="1" type="ORF">H3146_00520</name>
    <name evidence="2" type="ORF">H3147_10735</name>
</gene>
<keyword evidence="4" id="KW-1185">Reference proteome</keyword>
<evidence type="ECO:0000313" key="1">
    <source>
        <dbReference type="EMBL" id="MBB1251853.1"/>
    </source>
</evidence>
<reference evidence="1" key="3">
    <citation type="journal article" name="Syst. Appl. Microbiol.">
        <title>Streptomyces alkaliterrae sp. nov., isolated from an alkaline soil, and emended descriptions of Streptomyces alkaliphilus, Streptomyces calidiresistens and Streptomyces durbertensis.</title>
        <authorList>
            <person name="Swiecimska M."/>
            <person name="Golinska P."/>
            <person name="Nouioui I."/>
            <person name="Wypij M."/>
            <person name="Rai M."/>
            <person name="Sangal V."/>
            <person name="Goodfellow M."/>
        </authorList>
    </citation>
    <scope>NUCLEOTIDE SEQUENCE</scope>
    <source>
        <strain evidence="1">OF3</strain>
        <strain evidence="2">OF8</strain>
    </source>
</reference>
<organism evidence="3 4">
    <name type="scientific">Streptomyces alkaliterrae</name>
    <dbReference type="NCBI Taxonomy" id="2213162"/>
    <lineage>
        <taxon>Bacteria</taxon>
        <taxon>Bacillati</taxon>
        <taxon>Actinomycetota</taxon>
        <taxon>Actinomycetes</taxon>
        <taxon>Kitasatosporales</taxon>
        <taxon>Streptomycetaceae</taxon>
        <taxon>Streptomyces</taxon>
    </lineage>
</organism>
<reference evidence="5 6" key="2">
    <citation type="submission" date="2020-05" db="EMBL/GenBank/DDBJ databases">
        <title>Classification of alakaliphilic streptomycetes isolated from an alkaline soil next to Lonar Crater, India and a proposal for the recognition of Streptomyces alkaliterrae sp. nov.</title>
        <authorList>
            <person name="Golinska P."/>
        </authorList>
    </citation>
    <scope>NUCLEOTIDE SEQUENCE [LARGE SCALE GENOMIC DNA]</scope>
    <source>
        <strain evidence="6">OF3</strain>
        <strain evidence="5">OF8</strain>
    </source>
</reference>
<reference evidence="3 4" key="1">
    <citation type="submission" date="2019-10" db="EMBL/GenBank/DDBJ databases">
        <title>Streptomyces sp. nov., a novel actinobacterium isolated from alkaline environment.</title>
        <authorList>
            <person name="Golinska P."/>
        </authorList>
    </citation>
    <scope>NUCLEOTIDE SEQUENCE [LARGE SCALE GENOMIC DNA]</scope>
    <source>
        <strain evidence="3 4">OF1</strain>
    </source>
</reference>
<accession>A0A5P0YK66</accession>
<evidence type="ECO:0000313" key="4">
    <source>
        <dbReference type="Proteomes" id="UP000320857"/>
    </source>
</evidence>
<proteinExistence type="predicted"/>
<evidence type="ECO:0000313" key="3">
    <source>
        <dbReference type="EMBL" id="MQS00310.1"/>
    </source>
</evidence>
<sequence length="122" mass="13810">MGVADNSDQRHMRRITLDISYEQLNGLLATLTLSKEADERFAAKAKHSGTRFAAELCARWTQEHIDRLRAAWDLGQPLEERAESQGITLHGVTGVGTVHVFSDDMETHVTFEERDDEEEGER</sequence>
<dbReference type="RefSeq" id="WP_143645683.1">
    <property type="nucleotide sequence ID" value="NZ_JABJWZ010000002.1"/>
</dbReference>
<dbReference type="EMBL" id="JABJXA010000049">
    <property type="protein sequence ID" value="MBB1259312.1"/>
    <property type="molecule type" value="Genomic_DNA"/>
</dbReference>
<dbReference type="Proteomes" id="UP000320857">
    <property type="component" value="Unassembled WGS sequence"/>
</dbReference>
<comment type="caution">
    <text evidence="3">The sequence shown here is derived from an EMBL/GenBank/DDBJ whole genome shotgun (WGS) entry which is preliminary data.</text>
</comment>
<dbReference type="Proteomes" id="UP000517765">
    <property type="component" value="Unassembled WGS sequence"/>
</dbReference>
<dbReference type="EMBL" id="VJYK02000001">
    <property type="protein sequence ID" value="MQS00310.1"/>
    <property type="molecule type" value="Genomic_DNA"/>
</dbReference>
<evidence type="ECO:0000313" key="2">
    <source>
        <dbReference type="EMBL" id="MBB1259312.1"/>
    </source>
</evidence>
<evidence type="ECO:0000313" key="6">
    <source>
        <dbReference type="Proteomes" id="UP000525686"/>
    </source>
</evidence>
<dbReference type="EMBL" id="JABJWZ010000002">
    <property type="protein sequence ID" value="MBB1251853.1"/>
    <property type="molecule type" value="Genomic_DNA"/>
</dbReference>